<keyword evidence="2" id="KW-1185">Reference proteome</keyword>
<dbReference type="RefSeq" id="XP_064676650.1">
    <property type="nucleotide sequence ID" value="XM_064827388.1"/>
</dbReference>
<dbReference type="Proteomes" id="UP001304243">
    <property type="component" value="Unassembled WGS sequence"/>
</dbReference>
<accession>A0AAN7D556</accession>
<comment type="caution">
    <text evidence="1">The sequence shown here is derived from an EMBL/GenBank/DDBJ whole genome shotgun (WGS) entry which is preliminary data.</text>
</comment>
<dbReference type="EMBL" id="JASEJX010000035">
    <property type="protein sequence ID" value="KAK4509984.1"/>
    <property type="molecule type" value="Genomic_DNA"/>
</dbReference>
<dbReference type="AlphaFoldDB" id="A0AAN7D556"/>
<sequence>MSQEHTTVTVNSAGSLENAIADLREEVRGLAVEISKAGGQPEKEVEPLRLLLGKRAADLQSLLDLDCLLVFLRCALLPRLSTLLYLTVFPCSNGPA</sequence>
<reference evidence="1 2" key="1">
    <citation type="submission" date="2022-11" db="EMBL/GenBank/DDBJ databases">
        <title>Mucor velutinosus strain NIH1002 WGS.</title>
        <authorList>
            <person name="Subramanian P."/>
            <person name="Mullikin J.C."/>
            <person name="Segre J.A."/>
            <person name="Zelazny A.M."/>
        </authorList>
    </citation>
    <scope>NUCLEOTIDE SEQUENCE [LARGE SCALE GENOMIC DNA]</scope>
    <source>
        <strain evidence="1 2">NIH1002</strain>
    </source>
</reference>
<protein>
    <submittedName>
        <fullName evidence="1">J domain-containing protein</fullName>
    </submittedName>
</protein>
<name>A0AAN7D556_9FUNG</name>
<dbReference type="GeneID" id="89951820"/>
<gene>
    <name evidence="1" type="ORF">ATC70_008134</name>
</gene>
<evidence type="ECO:0000313" key="2">
    <source>
        <dbReference type="Proteomes" id="UP001304243"/>
    </source>
</evidence>
<evidence type="ECO:0000313" key="1">
    <source>
        <dbReference type="EMBL" id="KAK4509984.1"/>
    </source>
</evidence>
<organism evidence="1 2">
    <name type="scientific">Mucor velutinosus</name>
    <dbReference type="NCBI Taxonomy" id="708070"/>
    <lineage>
        <taxon>Eukaryota</taxon>
        <taxon>Fungi</taxon>
        <taxon>Fungi incertae sedis</taxon>
        <taxon>Mucoromycota</taxon>
        <taxon>Mucoromycotina</taxon>
        <taxon>Mucoromycetes</taxon>
        <taxon>Mucorales</taxon>
        <taxon>Mucorineae</taxon>
        <taxon>Mucoraceae</taxon>
        <taxon>Mucor</taxon>
    </lineage>
</organism>
<proteinExistence type="predicted"/>